<dbReference type="Gene3D" id="3.30.530.20">
    <property type="match status" value="1"/>
</dbReference>
<evidence type="ECO:0000313" key="1">
    <source>
        <dbReference type="EMBL" id="MBM3274283.1"/>
    </source>
</evidence>
<proteinExistence type="predicted"/>
<sequence length="232" mass="25820">MAILALTVAFAGAAAGSAELWRTLTAEDEAKVAKGQVVVQVERKAEGVKRFQVVGLVNAPISRVWDVYTDFGKYDTIFKITGSAVRKRDGNTVYGWFYLALMWPTGPRWTVNETVLDPGSYTFTYRRVEGTFKHYDGDLELREVAPRKTRVRYSARIDPDTPYLPSWFLDFVQFHMLPTAITRVRDYIGTEEARKSPRDTFHGDFPGLHVSRAGGAALGGPSCSPGSATFGR</sequence>
<dbReference type="InterPro" id="IPR023393">
    <property type="entry name" value="START-like_dom_sf"/>
</dbReference>
<organism evidence="1 2">
    <name type="scientific">Candidatus Tanganyikabacteria bacterium</name>
    <dbReference type="NCBI Taxonomy" id="2961651"/>
    <lineage>
        <taxon>Bacteria</taxon>
        <taxon>Bacillati</taxon>
        <taxon>Candidatus Sericytochromatia</taxon>
        <taxon>Candidatus Tanganyikabacteria</taxon>
    </lineage>
</organism>
<dbReference type="EMBL" id="VGJX01000171">
    <property type="protein sequence ID" value="MBM3274283.1"/>
    <property type="molecule type" value="Genomic_DNA"/>
</dbReference>
<evidence type="ECO:0000313" key="2">
    <source>
        <dbReference type="Proteomes" id="UP000703893"/>
    </source>
</evidence>
<comment type="caution">
    <text evidence="1">The sequence shown here is derived from an EMBL/GenBank/DDBJ whole genome shotgun (WGS) entry which is preliminary data.</text>
</comment>
<dbReference type="SUPFAM" id="SSF55961">
    <property type="entry name" value="Bet v1-like"/>
    <property type="match status" value="1"/>
</dbReference>
<dbReference type="Pfam" id="PF10604">
    <property type="entry name" value="Polyketide_cyc2"/>
    <property type="match status" value="1"/>
</dbReference>
<reference evidence="1 2" key="1">
    <citation type="submission" date="2019-03" db="EMBL/GenBank/DDBJ databases">
        <title>Lake Tanganyika Metagenome-Assembled Genomes (MAGs).</title>
        <authorList>
            <person name="Tran P."/>
        </authorList>
    </citation>
    <scope>NUCLEOTIDE SEQUENCE [LARGE SCALE GENOMIC DNA]</scope>
    <source>
        <strain evidence="1">K_DeepCast_65m_m2_236</strain>
    </source>
</reference>
<gene>
    <name evidence="1" type="ORF">FJZ00_03965</name>
</gene>
<name>A0A937X1P2_9BACT</name>
<dbReference type="Proteomes" id="UP000703893">
    <property type="component" value="Unassembled WGS sequence"/>
</dbReference>
<protein>
    <submittedName>
        <fullName evidence="1">SRPBCC family protein</fullName>
    </submittedName>
</protein>
<accession>A0A937X1P2</accession>
<dbReference type="InterPro" id="IPR019587">
    <property type="entry name" value="Polyketide_cyclase/dehydratase"/>
</dbReference>
<dbReference type="AlphaFoldDB" id="A0A937X1P2"/>